<dbReference type="EMBL" id="JBDFQZ010000014">
    <property type="protein sequence ID" value="KAK9666224.1"/>
    <property type="molecule type" value="Genomic_DNA"/>
</dbReference>
<evidence type="ECO:0000313" key="2">
    <source>
        <dbReference type="EMBL" id="KAK9666224.1"/>
    </source>
</evidence>
<feature type="compositionally biased region" description="Gly residues" evidence="1">
    <location>
        <begin position="71"/>
        <end position="80"/>
    </location>
</feature>
<feature type="region of interest" description="Disordered" evidence="1">
    <location>
        <begin position="1"/>
        <end position="115"/>
    </location>
</feature>
<name>A0AAW1GQU9_SAPOF</name>
<gene>
    <name evidence="2" type="ORF">RND81_14G169800</name>
</gene>
<feature type="compositionally biased region" description="Basic and acidic residues" evidence="1">
    <location>
        <begin position="15"/>
        <end position="27"/>
    </location>
</feature>
<evidence type="ECO:0000313" key="3">
    <source>
        <dbReference type="Proteomes" id="UP001443914"/>
    </source>
</evidence>
<evidence type="ECO:0000256" key="1">
    <source>
        <dbReference type="SAM" id="MobiDB-lite"/>
    </source>
</evidence>
<reference evidence="2" key="1">
    <citation type="submission" date="2024-03" db="EMBL/GenBank/DDBJ databases">
        <title>WGS assembly of Saponaria officinalis var. Norfolk2.</title>
        <authorList>
            <person name="Jenkins J."/>
            <person name="Shu S."/>
            <person name="Grimwood J."/>
            <person name="Barry K."/>
            <person name="Goodstein D."/>
            <person name="Schmutz J."/>
            <person name="Leebens-Mack J."/>
            <person name="Osbourn A."/>
        </authorList>
    </citation>
    <scope>NUCLEOTIDE SEQUENCE [LARGE SCALE GENOMIC DNA]</scope>
    <source>
        <strain evidence="2">JIC</strain>
    </source>
</reference>
<feature type="compositionally biased region" description="Low complexity" evidence="1">
    <location>
        <begin position="45"/>
        <end position="61"/>
    </location>
</feature>
<organism evidence="2 3">
    <name type="scientific">Saponaria officinalis</name>
    <name type="common">Common soapwort</name>
    <name type="synonym">Lychnis saponaria</name>
    <dbReference type="NCBI Taxonomy" id="3572"/>
    <lineage>
        <taxon>Eukaryota</taxon>
        <taxon>Viridiplantae</taxon>
        <taxon>Streptophyta</taxon>
        <taxon>Embryophyta</taxon>
        <taxon>Tracheophyta</taxon>
        <taxon>Spermatophyta</taxon>
        <taxon>Magnoliopsida</taxon>
        <taxon>eudicotyledons</taxon>
        <taxon>Gunneridae</taxon>
        <taxon>Pentapetalae</taxon>
        <taxon>Caryophyllales</taxon>
        <taxon>Caryophyllaceae</taxon>
        <taxon>Caryophylleae</taxon>
        <taxon>Saponaria</taxon>
    </lineage>
</organism>
<dbReference type="AlphaFoldDB" id="A0AAW1GQU9"/>
<accession>A0AAW1GQU9</accession>
<protein>
    <submittedName>
        <fullName evidence="2">Uncharacterized protein</fullName>
    </submittedName>
</protein>
<sequence length="115" mass="12146">MTSTVCKSKTHNKRRCPDKDKVIEPPAKRGRGRPRLNNSLTEGVASTSTLHHTATAQPTRIGRGGRTIRTGRGGSRGGGRVSTRGRGGRGRAPQGLGVLFDDNGNAYANVPSNAK</sequence>
<keyword evidence="3" id="KW-1185">Reference proteome</keyword>
<proteinExistence type="predicted"/>
<comment type="caution">
    <text evidence="2">The sequence shown here is derived from an EMBL/GenBank/DDBJ whole genome shotgun (WGS) entry which is preliminary data.</text>
</comment>
<dbReference type="Proteomes" id="UP001443914">
    <property type="component" value="Unassembled WGS sequence"/>
</dbReference>